<dbReference type="PANTHER" id="PTHR43133">
    <property type="entry name" value="RNA POLYMERASE ECF-TYPE SIGMA FACTO"/>
    <property type="match status" value="1"/>
</dbReference>
<dbReference type="InterPro" id="IPR014325">
    <property type="entry name" value="RNA_pol_sigma-E_actinobac"/>
</dbReference>
<sequence length="176" mass="19576">MDAAGEEEFRRFVQARWSALVRTAYLLTGDQGRAEDLVQQTLVKVHRRWEHISRDDTTGGPYAYTRAALANESASWWRRRRVAETLGDIPVHADRANGDAYAAYDTRDEVARAVLALPPRMRAVVVLRYFDDLSEAATADALGMSLGSVKSQASRGLERLRTVLAQTNGAPERSLS</sequence>
<keyword evidence="2" id="KW-0805">Transcription regulation</keyword>
<dbReference type="NCBIfam" id="TIGR02983">
    <property type="entry name" value="SigE-fam_strep"/>
    <property type="match status" value="1"/>
</dbReference>
<evidence type="ECO:0000259" key="6">
    <source>
        <dbReference type="Pfam" id="PF04542"/>
    </source>
</evidence>
<evidence type="ECO:0000259" key="7">
    <source>
        <dbReference type="Pfam" id="PF08281"/>
    </source>
</evidence>
<dbReference type="InterPro" id="IPR013249">
    <property type="entry name" value="RNA_pol_sigma70_r4_t2"/>
</dbReference>
<protein>
    <submittedName>
        <fullName evidence="8">SigE family RNA polymerase sigma factor</fullName>
    </submittedName>
</protein>
<dbReference type="Gene3D" id="1.10.1740.10">
    <property type="match status" value="1"/>
</dbReference>
<evidence type="ECO:0000256" key="1">
    <source>
        <dbReference type="ARBA" id="ARBA00010641"/>
    </source>
</evidence>
<feature type="domain" description="RNA polymerase sigma-70 region 2" evidence="6">
    <location>
        <begin position="19"/>
        <end position="81"/>
    </location>
</feature>
<keyword evidence="3" id="KW-0731">Sigma factor</keyword>
<reference evidence="8" key="1">
    <citation type="submission" date="2024-05" db="EMBL/GenBank/DDBJ databases">
        <authorList>
            <person name="Kim S."/>
            <person name="Heo J."/>
            <person name="Choi H."/>
            <person name="Choi Y."/>
            <person name="Kwon S.-W."/>
            <person name="Kim Y."/>
        </authorList>
    </citation>
    <scope>NUCLEOTIDE SEQUENCE</scope>
    <source>
        <strain evidence="8">KACC 23699</strain>
    </source>
</reference>
<keyword evidence="4" id="KW-0238">DNA-binding</keyword>
<evidence type="ECO:0000256" key="2">
    <source>
        <dbReference type="ARBA" id="ARBA00023015"/>
    </source>
</evidence>
<dbReference type="CDD" id="cd06171">
    <property type="entry name" value="Sigma70_r4"/>
    <property type="match status" value="1"/>
</dbReference>
<dbReference type="GO" id="GO:0003677">
    <property type="term" value="F:DNA binding"/>
    <property type="evidence" value="ECO:0007669"/>
    <property type="project" value="UniProtKB-KW"/>
</dbReference>
<dbReference type="InterPro" id="IPR014284">
    <property type="entry name" value="RNA_pol_sigma-70_dom"/>
</dbReference>
<dbReference type="EMBL" id="CP157483">
    <property type="protein sequence ID" value="XBO44937.1"/>
    <property type="molecule type" value="Genomic_DNA"/>
</dbReference>
<gene>
    <name evidence="8" type="ORF">ABEG17_06250</name>
</gene>
<dbReference type="InterPro" id="IPR007627">
    <property type="entry name" value="RNA_pol_sigma70_r2"/>
</dbReference>
<dbReference type="Pfam" id="PF04542">
    <property type="entry name" value="Sigma70_r2"/>
    <property type="match status" value="1"/>
</dbReference>
<dbReference type="GO" id="GO:0016987">
    <property type="term" value="F:sigma factor activity"/>
    <property type="evidence" value="ECO:0007669"/>
    <property type="project" value="UniProtKB-KW"/>
</dbReference>
<dbReference type="InterPro" id="IPR013325">
    <property type="entry name" value="RNA_pol_sigma_r2"/>
</dbReference>
<dbReference type="InterPro" id="IPR039425">
    <property type="entry name" value="RNA_pol_sigma-70-like"/>
</dbReference>
<organism evidence="8">
    <name type="scientific">Pedococcus sp. KACC 23699</name>
    <dbReference type="NCBI Taxonomy" id="3149228"/>
    <lineage>
        <taxon>Bacteria</taxon>
        <taxon>Bacillati</taxon>
        <taxon>Actinomycetota</taxon>
        <taxon>Actinomycetes</taxon>
        <taxon>Micrococcales</taxon>
        <taxon>Intrasporangiaceae</taxon>
        <taxon>Pedococcus</taxon>
    </lineage>
</organism>
<dbReference type="RefSeq" id="WP_406832422.1">
    <property type="nucleotide sequence ID" value="NZ_CP157483.1"/>
</dbReference>
<evidence type="ECO:0000313" key="8">
    <source>
        <dbReference type="EMBL" id="XBO44937.1"/>
    </source>
</evidence>
<dbReference type="NCBIfam" id="TIGR02937">
    <property type="entry name" value="sigma70-ECF"/>
    <property type="match status" value="1"/>
</dbReference>
<proteinExistence type="inferred from homology"/>
<dbReference type="GO" id="GO:0006352">
    <property type="term" value="P:DNA-templated transcription initiation"/>
    <property type="evidence" value="ECO:0007669"/>
    <property type="project" value="InterPro"/>
</dbReference>
<dbReference type="SUPFAM" id="SSF88659">
    <property type="entry name" value="Sigma3 and sigma4 domains of RNA polymerase sigma factors"/>
    <property type="match status" value="1"/>
</dbReference>
<dbReference type="Pfam" id="PF08281">
    <property type="entry name" value="Sigma70_r4_2"/>
    <property type="match status" value="1"/>
</dbReference>
<feature type="domain" description="RNA polymerase sigma factor 70 region 4 type 2" evidence="7">
    <location>
        <begin position="108"/>
        <end position="160"/>
    </location>
</feature>
<evidence type="ECO:0000256" key="3">
    <source>
        <dbReference type="ARBA" id="ARBA00023082"/>
    </source>
</evidence>
<name>A0AAU7JXD0_9MICO</name>
<dbReference type="AlphaFoldDB" id="A0AAU7JXD0"/>
<dbReference type="SUPFAM" id="SSF88946">
    <property type="entry name" value="Sigma2 domain of RNA polymerase sigma factors"/>
    <property type="match status" value="1"/>
</dbReference>
<keyword evidence="5" id="KW-0804">Transcription</keyword>
<dbReference type="PANTHER" id="PTHR43133:SF50">
    <property type="entry name" value="ECF RNA POLYMERASE SIGMA FACTOR SIGM"/>
    <property type="match status" value="1"/>
</dbReference>
<dbReference type="Gene3D" id="1.10.10.10">
    <property type="entry name" value="Winged helix-like DNA-binding domain superfamily/Winged helix DNA-binding domain"/>
    <property type="match status" value="1"/>
</dbReference>
<dbReference type="InterPro" id="IPR013324">
    <property type="entry name" value="RNA_pol_sigma_r3/r4-like"/>
</dbReference>
<evidence type="ECO:0000256" key="4">
    <source>
        <dbReference type="ARBA" id="ARBA00023125"/>
    </source>
</evidence>
<accession>A0AAU7JXD0</accession>
<comment type="similarity">
    <text evidence="1">Belongs to the sigma-70 factor family. ECF subfamily.</text>
</comment>
<evidence type="ECO:0000256" key="5">
    <source>
        <dbReference type="ARBA" id="ARBA00023163"/>
    </source>
</evidence>
<dbReference type="InterPro" id="IPR036388">
    <property type="entry name" value="WH-like_DNA-bd_sf"/>
</dbReference>